<protein>
    <submittedName>
        <fullName evidence="1">Uncharacterized protein</fullName>
    </submittedName>
</protein>
<reference evidence="1" key="1">
    <citation type="submission" date="2018-11" db="EMBL/GenBank/DDBJ databases">
        <authorList>
            <consortium name="Pathogen Informatics"/>
        </authorList>
    </citation>
    <scope>NUCLEOTIDE SEQUENCE</scope>
</reference>
<accession>A0A448X2R8</accession>
<keyword evidence="2" id="KW-1185">Reference proteome</keyword>
<comment type="caution">
    <text evidence="1">The sequence shown here is derived from an EMBL/GenBank/DDBJ whole genome shotgun (WGS) entry which is preliminary data.</text>
</comment>
<dbReference type="Proteomes" id="UP000784294">
    <property type="component" value="Unassembled WGS sequence"/>
</dbReference>
<name>A0A448X2R8_9PLAT</name>
<dbReference type="EMBL" id="CAAALY010082044">
    <property type="protein sequence ID" value="VEL26697.1"/>
    <property type="molecule type" value="Genomic_DNA"/>
</dbReference>
<evidence type="ECO:0000313" key="1">
    <source>
        <dbReference type="EMBL" id="VEL26697.1"/>
    </source>
</evidence>
<evidence type="ECO:0000313" key="2">
    <source>
        <dbReference type="Proteomes" id="UP000784294"/>
    </source>
</evidence>
<sequence length="69" mass="8166">MDAWQAINEPTREKVTVINQRTVDWLRHLVPELKKHIGNIQALLTMVHRNEEKLTTFFDLLSILDVTRE</sequence>
<proteinExistence type="predicted"/>
<dbReference type="AlphaFoldDB" id="A0A448X2R8"/>
<gene>
    <name evidence="1" type="ORF">PXEA_LOCUS20137</name>
</gene>
<organism evidence="1 2">
    <name type="scientific">Protopolystoma xenopodis</name>
    <dbReference type="NCBI Taxonomy" id="117903"/>
    <lineage>
        <taxon>Eukaryota</taxon>
        <taxon>Metazoa</taxon>
        <taxon>Spiralia</taxon>
        <taxon>Lophotrochozoa</taxon>
        <taxon>Platyhelminthes</taxon>
        <taxon>Monogenea</taxon>
        <taxon>Polyopisthocotylea</taxon>
        <taxon>Polystomatidea</taxon>
        <taxon>Polystomatidae</taxon>
        <taxon>Protopolystoma</taxon>
    </lineage>
</organism>